<reference evidence="2 3" key="1">
    <citation type="journal article" date="2021" name="BMC Genomics">
        <title>Datura genome reveals duplications of psychoactive alkaloid biosynthetic genes and high mutation rate following tissue culture.</title>
        <authorList>
            <person name="Rajewski A."/>
            <person name="Carter-House D."/>
            <person name="Stajich J."/>
            <person name="Litt A."/>
        </authorList>
    </citation>
    <scope>NUCLEOTIDE SEQUENCE [LARGE SCALE GENOMIC DNA]</scope>
    <source>
        <strain evidence="2">AR-01</strain>
    </source>
</reference>
<gene>
    <name evidence="2" type="ORF">HAX54_005230</name>
</gene>
<feature type="compositionally biased region" description="Basic and acidic residues" evidence="1">
    <location>
        <begin position="71"/>
        <end position="80"/>
    </location>
</feature>
<evidence type="ECO:0000256" key="1">
    <source>
        <dbReference type="SAM" id="MobiDB-lite"/>
    </source>
</evidence>
<feature type="region of interest" description="Disordered" evidence="1">
    <location>
        <begin position="70"/>
        <end position="102"/>
    </location>
</feature>
<dbReference type="Proteomes" id="UP000823775">
    <property type="component" value="Unassembled WGS sequence"/>
</dbReference>
<evidence type="ECO:0000313" key="3">
    <source>
        <dbReference type="Proteomes" id="UP000823775"/>
    </source>
</evidence>
<evidence type="ECO:0000313" key="2">
    <source>
        <dbReference type="EMBL" id="MCD7467671.1"/>
    </source>
</evidence>
<feature type="compositionally biased region" description="Basic and acidic residues" evidence="1">
    <location>
        <begin position="91"/>
        <end position="102"/>
    </location>
</feature>
<dbReference type="EMBL" id="JACEIK010001256">
    <property type="protein sequence ID" value="MCD7467671.1"/>
    <property type="molecule type" value="Genomic_DNA"/>
</dbReference>
<accession>A0ABS8T9Z7</accession>
<comment type="caution">
    <text evidence="2">The sequence shown here is derived from an EMBL/GenBank/DDBJ whole genome shotgun (WGS) entry which is preliminary data.</text>
</comment>
<proteinExistence type="predicted"/>
<sequence length="131" mass="15020">MMLVFRGRDLSQSFKELTHIMILFSEYRSVGNRKDWNAVTNKTMANKNNNKKNNDAQVTHIMCQNQYATLENEKSRDENKAGGSNQMIGTTKKDKSKSEATLGDHVEKVIKDKEDVYKAFVNDNNKDKNEA</sequence>
<name>A0ABS8T9Z7_DATST</name>
<organism evidence="2 3">
    <name type="scientific">Datura stramonium</name>
    <name type="common">Jimsonweed</name>
    <name type="synonym">Common thornapple</name>
    <dbReference type="NCBI Taxonomy" id="4076"/>
    <lineage>
        <taxon>Eukaryota</taxon>
        <taxon>Viridiplantae</taxon>
        <taxon>Streptophyta</taxon>
        <taxon>Embryophyta</taxon>
        <taxon>Tracheophyta</taxon>
        <taxon>Spermatophyta</taxon>
        <taxon>Magnoliopsida</taxon>
        <taxon>eudicotyledons</taxon>
        <taxon>Gunneridae</taxon>
        <taxon>Pentapetalae</taxon>
        <taxon>asterids</taxon>
        <taxon>lamiids</taxon>
        <taxon>Solanales</taxon>
        <taxon>Solanaceae</taxon>
        <taxon>Solanoideae</taxon>
        <taxon>Datureae</taxon>
        <taxon>Datura</taxon>
    </lineage>
</organism>
<keyword evidence="3" id="KW-1185">Reference proteome</keyword>
<protein>
    <submittedName>
        <fullName evidence="2">Uncharacterized protein</fullName>
    </submittedName>
</protein>